<evidence type="ECO:0000259" key="22">
    <source>
        <dbReference type="PROSITE" id="PS50023"/>
    </source>
</evidence>
<dbReference type="CDD" id="cd21195">
    <property type="entry name" value="CH_MICAL2_3-like"/>
    <property type="match status" value="1"/>
</dbReference>
<keyword evidence="13 24" id="KW-0503">Monooxygenase</keyword>
<evidence type="ECO:0000256" key="2">
    <source>
        <dbReference type="ARBA" id="ARBA00004123"/>
    </source>
</evidence>
<feature type="compositionally biased region" description="Basic and acidic residues" evidence="20">
    <location>
        <begin position="1064"/>
        <end position="1082"/>
    </location>
</feature>
<evidence type="ECO:0000256" key="12">
    <source>
        <dbReference type="ARBA" id="ARBA00023002"/>
    </source>
</evidence>
<dbReference type="Gene3D" id="2.10.110.10">
    <property type="entry name" value="Cysteine Rich Protein"/>
    <property type="match status" value="1"/>
</dbReference>
<dbReference type="InterPro" id="IPR050540">
    <property type="entry name" value="F-actin_Monoox_Mical"/>
</dbReference>
<dbReference type="Pfam" id="PF00412">
    <property type="entry name" value="LIM"/>
    <property type="match status" value="1"/>
</dbReference>
<dbReference type="InterPro" id="IPR022735">
    <property type="entry name" value="bMERB_dom"/>
</dbReference>
<keyword evidence="25" id="KW-1185">Reference proteome</keyword>
<accession>A0A7J7VIM6</accession>
<dbReference type="GO" id="GO:0003779">
    <property type="term" value="F:actin binding"/>
    <property type="evidence" value="ECO:0007669"/>
    <property type="project" value="UniProtKB-KW"/>
</dbReference>
<feature type="domain" description="Calponin-homology (CH)" evidence="21">
    <location>
        <begin position="516"/>
        <end position="619"/>
    </location>
</feature>
<dbReference type="InterPro" id="IPR002938">
    <property type="entry name" value="FAD-bd"/>
</dbReference>
<organism evidence="24 25">
    <name type="scientific">Myotis myotis</name>
    <name type="common">Greater mouse-eared bat</name>
    <name type="synonym">Vespertilio myotis</name>
    <dbReference type="NCBI Taxonomy" id="51298"/>
    <lineage>
        <taxon>Eukaryota</taxon>
        <taxon>Metazoa</taxon>
        <taxon>Chordata</taxon>
        <taxon>Craniata</taxon>
        <taxon>Vertebrata</taxon>
        <taxon>Euteleostomi</taxon>
        <taxon>Mammalia</taxon>
        <taxon>Eutheria</taxon>
        <taxon>Laurasiatheria</taxon>
        <taxon>Chiroptera</taxon>
        <taxon>Yangochiroptera</taxon>
        <taxon>Vespertilionidae</taxon>
        <taxon>Myotis</taxon>
    </lineage>
</organism>
<dbReference type="EC" id="1.14.13.225" evidence="5"/>
<keyword evidence="7" id="KW-0285">Flavoprotein</keyword>
<dbReference type="InterPro" id="IPR001781">
    <property type="entry name" value="Znf_LIM"/>
</dbReference>
<dbReference type="InterPro" id="IPR036872">
    <property type="entry name" value="CH_dom_sf"/>
</dbReference>
<feature type="compositionally biased region" description="Low complexity" evidence="20">
    <location>
        <begin position="694"/>
        <end position="707"/>
    </location>
</feature>
<feature type="region of interest" description="Disordered" evidence="20">
    <location>
        <begin position="1057"/>
        <end position="1314"/>
    </location>
</feature>
<feature type="compositionally biased region" description="Polar residues" evidence="20">
    <location>
        <begin position="1252"/>
        <end position="1263"/>
    </location>
</feature>
<evidence type="ECO:0000313" key="24">
    <source>
        <dbReference type="EMBL" id="KAF6325055.1"/>
    </source>
</evidence>
<keyword evidence="10 18" id="KW-0862">Zinc</keyword>
<feature type="coiled-coil region" evidence="19">
    <location>
        <begin position="1775"/>
        <end position="1814"/>
    </location>
</feature>
<dbReference type="Proteomes" id="UP000527355">
    <property type="component" value="Unassembled WGS sequence"/>
</dbReference>
<dbReference type="Gene3D" id="3.50.50.60">
    <property type="entry name" value="FAD/NAD(P)-binding domain"/>
    <property type="match status" value="1"/>
</dbReference>
<keyword evidence="9" id="KW-0274">FAD</keyword>
<evidence type="ECO:0000256" key="9">
    <source>
        <dbReference type="ARBA" id="ARBA00022827"/>
    </source>
</evidence>
<dbReference type="PANTHER" id="PTHR23167">
    <property type="entry name" value="CALPONIN HOMOLOGY DOMAIN-CONTAINING PROTEIN DDB_G0272472-RELATED"/>
    <property type="match status" value="1"/>
</dbReference>
<evidence type="ECO:0000313" key="25">
    <source>
        <dbReference type="Proteomes" id="UP000527355"/>
    </source>
</evidence>
<dbReference type="Gene3D" id="1.10.418.10">
    <property type="entry name" value="Calponin-like domain"/>
    <property type="match status" value="1"/>
</dbReference>
<evidence type="ECO:0000256" key="5">
    <source>
        <dbReference type="ARBA" id="ARBA00012709"/>
    </source>
</evidence>
<name>A0A7J7VIM6_MYOMY</name>
<feature type="compositionally biased region" description="Pro residues" evidence="20">
    <location>
        <begin position="1720"/>
        <end position="1733"/>
    </location>
</feature>
<dbReference type="CDD" id="cd09439">
    <property type="entry name" value="LIM_Mical"/>
    <property type="match status" value="1"/>
</dbReference>
<feature type="coiled-coil region" evidence="19">
    <location>
        <begin position="1859"/>
        <end position="1886"/>
    </location>
</feature>
<dbReference type="GO" id="GO:0071949">
    <property type="term" value="F:FAD binding"/>
    <property type="evidence" value="ECO:0007669"/>
    <property type="project" value="InterPro"/>
</dbReference>
<dbReference type="PANTHER" id="PTHR23167:SF39">
    <property type="entry name" value="[F-ACTIN]-MONOOXYGENASE MICAL2"/>
    <property type="match status" value="1"/>
</dbReference>
<dbReference type="FunFam" id="2.10.110.10:FF:000043">
    <property type="entry name" value="protein-methionine sulfoxide oxidase MICAL3 isoform X2"/>
    <property type="match status" value="1"/>
</dbReference>
<feature type="compositionally biased region" description="Low complexity" evidence="20">
    <location>
        <begin position="908"/>
        <end position="923"/>
    </location>
</feature>
<dbReference type="SUPFAM" id="SSF57716">
    <property type="entry name" value="Glucocorticoid receptor-like (DNA-binding domain)"/>
    <property type="match status" value="1"/>
</dbReference>
<dbReference type="GO" id="GO:0005737">
    <property type="term" value="C:cytoplasm"/>
    <property type="evidence" value="ECO:0007669"/>
    <property type="project" value="UniProtKB-SubCell"/>
</dbReference>
<evidence type="ECO:0000256" key="4">
    <source>
        <dbReference type="ARBA" id="ARBA00008223"/>
    </source>
</evidence>
<dbReference type="EMBL" id="JABWUV010000010">
    <property type="protein sequence ID" value="KAF6325055.1"/>
    <property type="molecule type" value="Genomic_DNA"/>
</dbReference>
<evidence type="ECO:0000256" key="17">
    <source>
        <dbReference type="ARBA" id="ARBA00049522"/>
    </source>
</evidence>
<dbReference type="SMART" id="SM01203">
    <property type="entry name" value="DUF3585"/>
    <property type="match status" value="1"/>
</dbReference>
<dbReference type="Pfam" id="PF00307">
    <property type="entry name" value="CH"/>
    <property type="match status" value="1"/>
</dbReference>
<feature type="region of interest" description="Disordered" evidence="20">
    <location>
        <begin position="1350"/>
        <end position="1427"/>
    </location>
</feature>
<evidence type="ECO:0000259" key="21">
    <source>
        <dbReference type="PROSITE" id="PS50021"/>
    </source>
</evidence>
<sequence length="1945" mass="215939">MGENEDEKQSQAGQIFENFVQASTCKGTLQAFNILTRHLDLDPLDHKNFYSKLKSKVTSWKAKALWHKLDKRGSHKEYKRGKSCVNTKCLIVGGGPCGLRTAIELAYLGAKVVVVEKRDTFSRNNVLHLWPFTIHDLRGLGAKKFYGKFCAGSIDHISIRQLQLILFKVALILGVEIHVNVEFVKVLEPPEDQENHKIGWRAEFLPADHSLSEFEFDVIIGADGRRNTLEGFRRKEFRGKLAIAITANFINRNSTAEAKVEEISGVAFIFNQKFFQDLKEETGIDLENIVYYKDCTHYFVMTAKKQSLLDKGVIINDYIDTEMLLCAENVNQDHLLSYAREAADFATNYQLPSLDFAMNHYEQPDVAMFDFTCMYASENAALVRERQSHQLLVALVGDSLLEPFWPMGTGCARGFLAAFDTAWMVKSWDQGAPPLELLAERESLYRLLPQTTPENINKNFEQYTLDPGTRYPNLNSHCVRPHQVKHLYITKELHHSPLKRLGSMRRSVGLSRRESDIRPSKLLTWCQQQTEGYQHVNVTDLTTSWRSGLALCAIIHRFRPELINFDSLNEDDAVENNQLAFDVAEREFGIPPVTTGKEMASAQEPDKLSMVMYLSKFYELFRGTPLRPVDSWGKNYGENDDLGVAKSSLPHNYLNLTFPRKRTPRVDNQTEENNDMNKRRRRGFNSLHERPAFSSRSLGSSQEGSVSKEGGNQNKVKSMASQLLAKFEESSRNPSLLKQERHVSGVGKPVLRSSSDPPAHSCCLQPEELTASPPPPLKRQLPSVVVTGHVLREINQVSAVGECLSRPRRTRAQSDLQLGGREENPACQGALALSGVLRRLQLVEEKILQKRAQNLANREFHQKNIKEKAAHLASMFGHGDFPQNKLLSKGLSPTQPPSSPSCLPSPDPAAASSPSAVDSVSPARKAKKSPSGFRFHPSHLGALTVGKVSSGIGAAAEVLVNLYMNDHRPKAQATSPDLETTRKAFPLNLGGSDTCYFCKKRVYVMERLSAEGHFFHRECFRCSVCATTLRLAAYAFDGDEGKFFCKPHFIHCKANSQQRKRRADLKQQREEEGLWPEHEAPRQEPPTESSCAAAALGSPTGSPPDEPTSPKKPKSVPEPEPGDVEGEATCPLPSEWTSVRISPGEGATGQDVLAVRVLVTSDDDSSSDAELNCSSRSSEAFSTEPCEERPQQPDRPPLREPLSRHSSLREPLSRAASAQDPEEPRALHALQRANSLQSPTLSKYQSWRRKCQPSSMPVNSARTVSPPREASPSVSPSSLSSASSSPASSSGSVPGSALGGSPPPQVSRGHFSPSTPIFLRRARAHGAPSEIPLYLPHGQVLERTEFCLVRPGGEGLASPGTPSPAAMAPNGCQDTSGTHRGPHPIGGKGGCSPDQELSPRAAGGSGEGHRGSQTQTGEKGGSELAEGKKLGLKKLALTQEQKSKLLDWNDFNPQSSRLEPGPQPSQKSAENGRGGRVRKPVCPLVLPRAERETLPAQAEAPEKRGTPAGRTPEERSVAPPRSPLRLITNALRRALLEPLLSNSEGGRKAWAKPESRALPTSPPQACARSFSLRKPSGNKDWDQQSPGRDMASRASAFFSLGTPPVRAAQPSTPGLPDPALCTHSLPNRPSKMFPGLASPPCSKMEDVPKLLEKVSLQETFPDAPRTPKRKIALFSSLRLRDKSSEGSLQESRQRKDFRDLFSIPKGKVQPVDSARLGQRAPPPPEPDASPRPVPIRAQVTGAASSTTSSSAEEEFDPQLSLRSKERKTLRRRRKLEKATKQLVKQEELKRLHKAQAIQRQLEEVEERQRASEIQGVRLEKALRGEADSGTQDEAQLLQEWFKLVLEKNKLMRYESELLIMAQELELEDHQSRLEQKLREKMLKEESQKDENDLNEEREIFAEMMQVIEQRDRLVDSLEEQRIREKAEDQRFESFIFSRGCQLSRT</sequence>
<evidence type="ECO:0000259" key="23">
    <source>
        <dbReference type="PROSITE" id="PS51848"/>
    </source>
</evidence>
<dbReference type="PROSITE" id="PS50023">
    <property type="entry name" value="LIM_DOMAIN_2"/>
    <property type="match status" value="1"/>
</dbReference>
<feature type="compositionally biased region" description="Basic and acidic residues" evidence="20">
    <location>
        <begin position="1500"/>
        <end position="1516"/>
    </location>
</feature>
<evidence type="ECO:0000256" key="16">
    <source>
        <dbReference type="ARBA" id="ARBA00023242"/>
    </source>
</evidence>
<evidence type="ECO:0000256" key="11">
    <source>
        <dbReference type="ARBA" id="ARBA00022857"/>
    </source>
</evidence>
<dbReference type="InterPro" id="IPR036188">
    <property type="entry name" value="FAD/NAD-bd_sf"/>
</dbReference>
<dbReference type="PRINTS" id="PR00420">
    <property type="entry name" value="RNGMNOXGNASE"/>
</dbReference>
<dbReference type="GO" id="GO:0030042">
    <property type="term" value="P:actin filament depolymerization"/>
    <property type="evidence" value="ECO:0007669"/>
    <property type="project" value="UniProtKB-ARBA"/>
</dbReference>
<protein>
    <recommendedName>
        <fullName evidence="5">F-actin monooxygenase</fullName>
        <ecNumber evidence="5">1.14.13.225</ecNumber>
    </recommendedName>
</protein>
<dbReference type="FunFam" id="3.50.50.60:FF:000004">
    <property type="entry name" value="protein-methionine sulfoxide oxidase MICAL2 isoform X1"/>
    <property type="match status" value="1"/>
</dbReference>
<comment type="catalytic activity">
    <reaction evidence="17">
        <text>L-methionyl-[F-actin] + NADPH + O2 + H(+) = L-methionyl-(R)-S-oxide-[F-actin] + NADP(+) + H2O</text>
        <dbReference type="Rhea" id="RHEA:51308"/>
        <dbReference type="Rhea" id="RHEA-COMP:12953"/>
        <dbReference type="Rhea" id="RHEA-COMP:12956"/>
        <dbReference type="ChEBI" id="CHEBI:15377"/>
        <dbReference type="ChEBI" id="CHEBI:15378"/>
        <dbReference type="ChEBI" id="CHEBI:15379"/>
        <dbReference type="ChEBI" id="CHEBI:16044"/>
        <dbReference type="ChEBI" id="CHEBI:45764"/>
        <dbReference type="ChEBI" id="CHEBI:57783"/>
        <dbReference type="ChEBI" id="CHEBI:58349"/>
        <dbReference type="EC" id="1.14.13.225"/>
    </reaction>
</comment>
<dbReference type="GO" id="GO:0005634">
    <property type="term" value="C:nucleus"/>
    <property type="evidence" value="ECO:0007669"/>
    <property type="project" value="UniProtKB-SubCell"/>
</dbReference>
<keyword evidence="19" id="KW-0175">Coiled coil</keyword>
<keyword evidence="6" id="KW-0963">Cytoplasm</keyword>
<dbReference type="PROSITE" id="PS51848">
    <property type="entry name" value="BMERB"/>
    <property type="match status" value="1"/>
</dbReference>
<evidence type="ECO:0000256" key="13">
    <source>
        <dbReference type="ARBA" id="ARBA00023033"/>
    </source>
</evidence>
<feature type="region of interest" description="Disordered" evidence="20">
    <location>
        <begin position="730"/>
        <end position="776"/>
    </location>
</feature>
<evidence type="ECO:0000256" key="20">
    <source>
        <dbReference type="SAM" id="MobiDB-lite"/>
    </source>
</evidence>
<feature type="region of interest" description="Disordered" evidence="20">
    <location>
        <begin position="1443"/>
        <end position="1524"/>
    </location>
</feature>
<keyword evidence="14 18" id="KW-0440">LIM domain</keyword>
<dbReference type="GO" id="GO:0120501">
    <property type="term" value="F:F-actin monooxygenase activity"/>
    <property type="evidence" value="ECO:0007669"/>
    <property type="project" value="UniProtKB-EC"/>
</dbReference>
<feature type="compositionally biased region" description="Low complexity" evidence="20">
    <location>
        <begin position="1740"/>
        <end position="1750"/>
    </location>
</feature>
<feature type="region of interest" description="Disordered" evidence="20">
    <location>
        <begin position="1681"/>
        <end position="1760"/>
    </location>
</feature>
<keyword evidence="15" id="KW-0009">Actin-binding</keyword>
<proteinExistence type="inferred from homology"/>
<feature type="compositionally biased region" description="Low complexity" evidence="20">
    <location>
        <begin position="1270"/>
        <end position="1300"/>
    </location>
</feature>
<evidence type="ECO:0000256" key="14">
    <source>
        <dbReference type="ARBA" id="ARBA00023038"/>
    </source>
</evidence>
<evidence type="ECO:0000256" key="10">
    <source>
        <dbReference type="ARBA" id="ARBA00022833"/>
    </source>
</evidence>
<dbReference type="SMART" id="SM00033">
    <property type="entry name" value="CH"/>
    <property type="match status" value="1"/>
</dbReference>
<comment type="cofactor">
    <cofactor evidence="1">
        <name>FAD</name>
        <dbReference type="ChEBI" id="CHEBI:57692"/>
    </cofactor>
</comment>
<dbReference type="Pfam" id="PF12130">
    <property type="entry name" value="bMERB_dom"/>
    <property type="match status" value="1"/>
</dbReference>
<dbReference type="FunFam" id="1.10.418.10:FF:000026">
    <property type="entry name" value="protein-methionine sulfoxide oxidase MICAL3 isoform X1"/>
    <property type="match status" value="1"/>
</dbReference>
<dbReference type="InterPro" id="IPR001715">
    <property type="entry name" value="CH_dom"/>
</dbReference>
<feature type="region of interest" description="Disordered" evidence="20">
    <location>
        <begin position="1542"/>
        <end position="1590"/>
    </location>
</feature>
<evidence type="ECO:0000256" key="19">
    <source>
        <dbReference type="SAM" id="Coils"/>
    </source>
</evidence>
<keyword evidence="12" id="KW-0560">Oxidoreductase</keyword>
<gene>
    <name evidence="24" type="ORF">mMyoMyo1_013070</name>
</gene>
<evidence type="ECO:0000256" key="8">
    <source>
        <dbReference type="ARBA" id="ARBA00022723"/>
    </source>
</evidence>
<feature type="compositionally biased region" description="Basic and acidic residues" evidence="20">
    <location>
        <begin position="1186"/>
        <end position="1212"/>
    </location>
</feature>
<keyword evidence="16" id="KW-0539">Nucleus</keyword>
<dbReference type="Pfam" id="PF25413">
    <property type="entry name" value="Rossman_Mical"/>
    <property type="match status" value="1"/>
</dbReference>
<feature type="compositionally biased region" description="Pro residues" evidence="20">
    <location>
        <begin position="894"/>
        <end position="907"/>
    </location>
</feature>
<dbReference type="VEuPathDB" id="HostDB:GeneID_118664835"/>
<feature type="region of interest" description="Disordered" evidence="20">
    <location>
        <begin position="655"/>
        <end position="715"/>
    </location>
</feature>
<feature type="domain" description="LIM zinc-binding" evidence="22">
    <location>
        <begin position="993"/>
        <end position="1055"/>
    </location>
</feature>
<dbReference type="SUPFAM" id="SSF51905">
    <property type="entry name" value="FAD/NAD(P)-binding domain"/>
    <property type="match status" value="1"/>
</dbReference>
<feature type="domain" description="BMERB" evidence="23">
    <location>
        <begin position="1784"/>
        <end position="1933"/>
    </location>
</feature>
<dbReference type="Pfam" id="PF01494">
    <property type="entry name" value="FAD_binding_3"/>
    <property type="match status" value="1"/>
</dbReference>
<dbReference type="SUPFAM" id="SSF47576">
    <property type="entry name" value="Calponin-homology domain, CH-domain"/>
    <property type="match status" value="1"/>
</dbReference>
<evidence type="ECO:0000256" key="7">
    <source>
        <dbReference type="ARBA" id="ARBA00022630"/>
    </source>
</evidence>
<dbReference type="SMART" id="SM00132">
    <property type="entry name" value="LIM"/>
    <property type="match status" value="1"/>
</dbReference>
<comment type="similarity">
    <text evidence="4">Belongs to the Mical family.</text>
</comment>
<reference evidence="24 25" key="1">
    <citation type="journal article" date="2020" name="Nature">
        <title>Six reference-quality genomes reveal evolution of bat adaptations.</title>
        <authorList>
            <person name="Jebb D."/>
            <person name="Huang Z."/>
            <person name="Pippel M."/>
            <person name="Hughes G.M."/>
            <person name="Lavrichenko K."/>
            <person name="Devanna P."/>
            <person name="Winkler S."/>
            <person name="Jermiin L.S."/>
            <person name="Skirmuntt E.C."/>
            <person name="Katzourakis A."/>
            <person name="Burkitt-Gray L."/>
            <person name="Ray D.A."/>
            <person name="Sullivan K.A.M."/>
            <person name="Roscito J.G."/>
            <person name="Kirilenko B.M."/>
            <person name="Davalos L.M."/>
            <person name="Corthals A.P."/>
            <person name="Power M.L."/>
            <person name="Jones G."/>
            <person name="Ransome R.D."/>
            <person name="Dechmann D.K.N."/>
            <person name="Locatelli A.G."/>
            <person name="Puechmaille S.J."/>
            <person name="Fedrigo O."/>
            <person name="Jarvis E.D."/>
            <person name="Hiller M."/>
            <person name="Vernes S.C."/>
            <person name="Myers E.W."/>
            <person name="Teeling E.C."/>
        </authorList>
    </citation>
    <scope>NUCLEOTIDE SEQUENCE [LARGE SCALE GENOMIC DNA]</scope>
    <source>
        <strain evidence="24">MMyoMyo1</strain>
        <tissue evidence="24">Flight muscle</tissue>
    </source>
</reference>
<feature type="region of interest" description="Disordered" evidence="20">
    <location>
        <begin position="883"/>
        <end position="932"/>
    </location>
</feature>
<feature type="compositionally biased region" description="Polar residues" evidence="20">
    <location>
        <begin position="1172"/>
        <end position="1181"/>
    </location>
</feature>
<evidence type="ECO:0000256" key="6">
    <source>
        <dbReference type="ARBA" id="ARBA00022490"/>
    </source>
</evidence>
<evidence type="ECO:0000256" key="3">
    <source>
        <dbReference type="ARBA" id="ARBA00004496"/>
    </source>
</evidence>
<keyword evidence="11" id="KW-0521">NADP</keyword>
<keyword evidence="8 18" id="KW-0479">Metal-binding</keyword>
<dbReference type="InterPro" id="IPR057494">
    <property type="entry name" value="Rossman_Mical"/>
</dbReference>
<comment type="caution">
    <text evidence="24">The sequence shown here is derived from an EMBL/GenBank/DDBJ whole genome shotgun (WGS) entry which is preliminary data.</text>
</comment>
<evidence type="ECO:0000256" key="15">
    <source>
        <dbReference type="ARBA" id="ARBA00023203"/>
    </source>
</evidence>
<evidence type="ECO:0000256" key="1">
    <source>
        <dbReference type="ARBA" id="ARBA00001974"/>
    </source>
</evidence>
<dbReference type="GO" id="GO:0046872">
    <property type="term" value="F:metal ion binding"/>
    <property type="evidence" value="ECO:0007669"/>
    <property type="project" value="UniProtKB-KW"/>
</dbReference>
<dbReference type="PROSITE" id="PS50021">
    <property type="entry name" value="CH"/>
    <property type="match status" value="1"/>
</dbReference>
<feature type="compositionally biased region" description="Basic and acidic residues" evidence="20">
    <location>
        <begin position="1545"/>
        <end position="1555"/>
    </location>
</feature>
<dbReference type="PROSITE" id="PS00478">
    <property type="entry name" value="LIM_DOMAIN_1"/>
    <property type="match status" value="1"/>
</dbReference>
<evidence type="ECO:0000256" key="18">
    <source>
        <dbReference type="PROSITE-ProRule" id="PRU00125"/>
    </source>
</evidence>
<feature type="compositionally biased region" description="Polar residues" evidence="20">
    <location>
        <begin position="1232"/>
        <end position="1245"/>
    </location>
</feature>
<comment type="subcellular location">
    <subcellularLocation>
        <location evidence="3">Cytoplasm</location>
    </subcellularLocation>
    <subcellularLocation>
        <location evidence="2">Nucleus</location>
    </subcellularLocation>
</comment>